<dbReference type="RefSeq" id="WP_179663915.1">
    <property type="nucleotide sequence ID" value="NZ_JACCBG010000001.1"/>
</dbReference>
<accession>A0A7Y9E779</accession>
<keyword evidence="3" id="KW-1185">Reference proteome</keyword>
<dbReference type="PROSITE" id="PS51318">
    <property type="entry name" value="TAT"/>
    <property type="match status" value="1"/>
</dbReference>
<name>A0A7Y9E779_9ACTN</name>
<proteinExistence type="predicted"/>
<keyword evidence="1" id="KW-0732">Signal</keyword>
<evidence type="ECO:0000313" key="2">
    <source>
        <dbReference type="EMBL" id="NYD42257.1"/>
    </source>
</evidence>
<evidence type="ECO:0000313" key="3">
    <source>
        <dbReference type="Proteomes" id="UP000535511"/>
    </source>
</evidence>
<gene>
    <name evidence="2" type="ORF">BJZ21_002340</name>
</gene>
<reference evidence="2 3" key="1">
    <citation type="submission" date="2020-07" db="EMBL/GenBank/DDBJ databases">
        <title>Sequencing the genomes of 1000 actinobacteria strains.</title>
        <authorList>
            <person name="Klenk H.-P."/>
        </authorList>
    </citation>
    <scope>NUCLEOTIDE SEQUENCE [LARGE SCALE GENOMIC DNA]</scope>
    <source>
        <strain evidence="2 3">DSM 21350</strain>
    </source>
</reference>
<protein>
    <submittedName>
        <fullName evidence="2">Cytochrome c5</fullName>
    </submittedName>
</protein>
<dbReference type="InterPro" id="IPR006311">
    <property type="entry name" value="TAT_signal"/>
</dbReference>
<evidence type="ECO:0000256" key="1">
    <source>
        <dbReference type="SAM" id="SignalP"/>
    </source>
</evidence>
<dbReference type="AlphaFoldDB" id="A0A7Y9E779"/>
<dbReference type="EMBL" id="JACCBG010000001">
    <property type="protein sequence ID" value="NYD42257.1"/>
    <property type="molecule type" value="Genomic_DNA"/>
</dbReference>
<dbReference type="Proteomes" id="UP000535511">
    <property type="component" value="Unassembled WGS sequence"/>
</dbReference>
<organism evidence="2 3">
    <name type="scientific">Nocardioides panaciterrulae</name>
    <dbReference type="NCBI Taxonomy" id="661492"/>
    <lineage>
        <taxon>Bacteria</taxon>
        <taxon>Bacillati</taxon>
        <taxon>Actinomycetota</taxon>
        <taxon>Actinomycetes</taxon>
        <taxon>Propionibacteriales</taxon>
        <taxon>Nocardioidaceae</taxon>
        <taxon>Nocardioides</taxon>
    </lineage>
</organism>
<feature type="chain" id="PRO_5039153687" evidence="1">
    <location>
        <begin position="21"/>
        <end position="222"/>
    </location>
</feature>
<sequence length="222" mass="23481">MTRIGPLRRGLLLATGLLVAAGGSLTAATAATATADAAGTPAAPHAAATAPAAATAASGQRTTVAFLVDGCNRCHVRLYQAVRGRQHVWESRAHRVREGRVSFDIATRHTHGLSASVTAPWEGNTGAVTQIAFRYAHEPVDAQVTNREASHKHRASGCWAGTTRTAALLDLTVRRVRVPGVDGSPTTAARAWIATTVPWWKPMLHAYRGILGAQDVIFCERP</sequence>
<feature type="signal peptide" evidence="1">
    <location>
        <begin position="1"/>
        <end position="20"/>
    </location>
</feature>
<comment type="caution">
    <text evidence="2">The sequence shown here is derived from an EMBL/GenBank/DDBJ whole genome shotgun (WGS) entry which is preliminary data.</text>
</comment>